<dbReference type="PANTHER" id="PTHR35690">
    <property type="entry name" value="OS01G0363500 PROTEIN"/>
    <property type="match status" value="1"/>
</dbReference>
<dbReference type="EMBL" id="SIDB01000009">
    <property type="protein sequence ID" value="KAI3428621.1"/>
    <property type="molecule type" value="Genomic_DNA"/>
</dbReference>
<keyword evidence="3" id="KW-1185">Reference proteome</keyword>
<protein>
    <recommendedName>
        <fullName evidence="4">Plastid lipid-associated protein/fibrillin conserved domain-containing protein</fullName>
    </recommendedName>
</protein>
<evidence type="ECO:0000313" key="2">
    <source>
        <dbReference type="EMBL" id="KAI3428621.1"/>
    </source>
</evidence>
<comment type="caution">
    <text evidence="2">The sequence shown here is derived from an EMBL/GenBank/DDBJ whole genome shotgun (WGS) entry which is preliminary data.</text>
</comment>
<feature type="region of interest" description="Disordered" evidence="1">
    <location>
        <begin position="16"/>
        <end position="35"/>
    </location>
</feature>
<organism evidence="2 3">
    <name type="scientific">Chlorella vulgaris</name>
    <name type="common">Green alga</name>
    <dbReference type="NCBI Taxonomy" id="3077"/>
    <lineage>
        <taxon>Eukaryota</taxon>
        <taxon>Viridiplantae</taxon>
        <taxon>Chlorophyta</taxon>
        <taxon>core chlorophytes</taxon>
        <taxon>Trebouxiophyceae</taxon>
        <taxon>Chlorellales</taxon>
        <taxon>Chlorellaceae</taxon>
        <taxon>Chlorella clade</taxon>
        <taxon>Chlorella</taxon>
    </lineage>
</organism>
<reference evidence="2" key="2">
    <citation type="submission" date="2020-11" db="EMBL/GenBank/DDBJ databases">
        <authorList>
            <person name="Cecchin M."/>
            <person name="Marcolungo L."/>
            <person name="Rossato M."/>
            <person name="Girolomoni L."/>
            <person name="Cosentino E."/>
            <person name="Cuine S."/>
            <person name="Li-Beisson Y."/>
            <person name="Delledonne M."/>
            <person name="Ballottari M."/>
        </authorList>
    </citation>
    <scope>NUCLEOTIDE SEQUENCE</scope>
    <source>
        <strain evidence="2">211/11P</strain>
        <tissue evidence="2">Whole cell</tissue>
    </source>
</reference>
<dbReference type="OrthoDB" id="44190at2759"/>
<evidence type="ECO:0000313" key="3">
    <source>
        <dbReference type="Proteomes" id="UP001055712"/>
    </source>
</evidence>
<evidence type="ECO:0008006" key="4">
    <source>
        <dbReference type="Google" id="ProtNLM"/>
    </source>
</evidence>
<dbReference type="Proteomes" id="UP001055712">
    <property type="component" value="Unassembled WGS sequence"/>
</dbReference>
<proteinExistence type="predicted"/>
<evidence type="ECO:0000256" key="1">
    <source>
        <dbReference type="SAM" id="MobiDB-lite"/>
    </source>
</evidence>
<accession>A0A9D4YVL5</accession>
<dbReference type="PANTHER" id="PTHR35690:SF1">
    <property type="entry name" value="OS01G0363500 PROTEIN"/>
    <property type="match status" value="1"/>
</dbReference>
<gene>
    <name evidence="2" type="ORF">D9Q98_007444</name>
</gene>
<name>A0A9D4YVL5_CHLVU</name>
<reference evidence="2" key="1">
    <citation type="journal article" date="2019" name="Plant J.">
        <title>Chlorella vulgaris genome assembly and annotation reveals the molecular basis for metabolic acclimation to high light conditions.</title>
        <authorList>
            <person name="Cecchin M."/>
            <person name="Marcolungo L."/>
            <person name="Rossato M."/>
            <person name="Girolomoni L."/>
            <person name="Cosentino E."/>
            <person name="Cuine S."/>
            <person name="Li-Beisson Y."/>
            <person name="Delledonne M."/>
            <person name="Ballottari M."/>
        </authorList>
    </citation>
    <scope>NUCLEOTIDE SEQUENCE</scope>
    <source>
        <strain evidence="2">211/11P</strain>
    </source>
</reference>
<sequence>MASICATLRPQHFAAARTGSTARRPRLPALRAQASPSAVKPEVASAVSTLKKAAADGTVPPSAVYSALVQLEQAKLPASDDWNSTIGGTASPGNRWRLVFTTGTKKGSKAEGKGNYFPITACQRWDATTSEIENGVFLGRFAALTFKGPYAMDGKILAFDFDTLKLRLGGWTPSFGLKAKIEPSIFKRTKEAPFFAFFYVDDSIICARGRGGGIAVWARTTPAWELEKGVV</sequence>
<dbReference type="AlphaFoldDB" id="A0A9D4YVL5"/>